<gene>
    <name evidence="2" type="ORF">PAPOLLO_LOCUS15171</name>
</gene>
<feature type="coiled-coil region" evidence="1">
    <location>
        <begin position="23"/>
        <end position="68"/>
    </location>
</feature>
<keyword evidence="3" id="KW-1185">Reference proteome</keyword>
<evidence type="ECO:0000313" key="3">
    <source>
        <dbReference type="Proteomes" id="UP000691718"/>
    </source>
</evidence>
<keyword evidence="1" id="KW-0175">Coiled coil</keyword>
<proteinExistence type="predicted"/>
<dbReference type="OrthoDB" id="6778856at2759"/>
<protein>
    <submittedName>
        <fullName evidence="2">(apollo) hypothetical protein</fullName>
    </submittedName>
</protein>
<dbReference type="EMBL" id="CAJQZP010001026">
    <property type="protein sequence ID" value="CAG5009140.1"/>
    <property type="molecule type" value="Genomic_DNA"/>
</dbReference>
<comment type="caution">
    <text evidence="2">The sequence shown here is derived from an EMBL/GenBank/DDBJ whole genome shotgun (WGS) entry which is preliminary data.</text>
</comment>
<reference evidence="2" key="1">
    <citation type="submission" date="2021-04" db="EMBL/GenBank/DDBJ databases">
        <authorList>
            <person name="Tunstrom K."/>
        </authorList>
    </citation>
    <scope>NUCLEOTIDE SEQUENCE</scope>
</reference>
<sequence>MRSELSRISSLLEKYIVSNELILKTMQENITDIKNQIANIKLTNERSHSAMQVKMESLESDLKKLKISSKFAPITLENELILGEQIIQEIQQRKNREKNIVLVGLPEQIASTPEDRLSKDEAKVQFNNNVPLLCNFDSN</sequence>
<accession>A0A8S3X8B6</accession>
<evidence type="ECO:0000256" key="1">
    <source>
        <dbReference type="SAM" id="Coils"/>
    </source>
</evidence>
<name>A0A8S3X8B6_PARAO</name>
<organism evidence="2 3">
    <name type="scientific">Parnassius apollo</name>
    <name type="common">Apollo butterfly</name>
    <name type="synonym">Papilio apollo</name>
    <dbReference type="NCBI Taxonomy" id="110799"/>
    <lineage>
        <taxon>Eukaryota</taxon>
        <taxon>Metazoa</taxon>
        <taxon>Ecdysozoa</taxon>
        <taxon>Arthropoda</taxon>
        <taxon>Hexapoda</taxon>
        <taxon>Insecta</taxon>
        <taxon>Pterygota</taxon>
        <taxon>Neoptera</taxon>
        <taxon>Endopterygota</taxon>
        <taxon>Lepidoptera</taxon>
        <taxon>Glossata</taxon>
        <taxon>Ditrysia</taxon>
        <taxon>Papilionoidea</taxon>
        <taxon>Papilionidae</taxon>
        <taxon>Parnassiinae</taxon>
        <taxon>Parnassini</taxon>
        <taxon>Parnassius</taxon>
        <taxon>Parnassius</taxon>
    </lineage>
</organism>
<dbReference type="AlphaFoldDB" id="A0A8S3X8B6"/>
<dbReference type="Proteomes" id="UP000691718">
    <property type="component" value="Unassembled WGS sequence"/>
</dbReference>
<evidence type="ECO:0000313" key="2">
    <source>
        <dbReference type="EMBL" id="CAG5009140.1"/>
    </source>
</evidence>